<feature type="non-terminal residue" evidence="1">
    <location>
        <position position="1"/>
    </location>
</feature>
<gene>
    <name evidence="1" type="ORF">CR513_21507</name>
</gene>
<comment type="caution">
    <text evidence="1">The sequence shown here is derived from an EMBL/GenBank/DDBJ whole genome shotgun (WGS) entry which is preliminary data.</text>
</comment>
<evidence type="ECO:0000313" key="2">
    <source>
        <dbReference type="Proteomes" id="UP000257109"/>
    </source>
</evidence>
<sequence>MFLRKSKRPEQLFFTGRVTLTKSILQTLSTYVMQSTMLPKFICNIIEKKKIHMVSRNLIYSPKSHDGLGLEKMSIINQSICGEIRLEAS</sequence>
<proteinExistence type="predicted"/>
<reference evidence="1" key="1">
    <citation type="submission" date="2018-05" db="EMBL/GenBank/DDBJ databases">
        <title>Draft genome of Mucuna pruriens seed.</title>
        <authorList>
            <person name="Nnadi N.E."/>
            <person name="Vos R."/>
            <person name="Hasami M.H."/>
            <person name="Devisetty U.K."/>
            <person name="Aguiy J.C."/>
        </authorList>
    </citation>
    <scope>NUCLEOTIDE SEQUENCE [LARGE SCALE GENOMIC DNA]</scope>
    <source>
        <strain evidence="1">JCA_2017</strain>
    </source>
</reference>
<dbReference type="EMBL" id="QJKJ01004017">
    <property type="protein sequence ID" value="RDX95910.1"/>
    <property type="molecule type" value="Genomic_DNA"/>
</dbReference>
<keyword evidence="2" id="KW-1185">Reference proteome</keyword>
<name>A0A371GZC1_MUCPR</name>
<protein>
    <submittedName>
        <fullName evidence="1">Ribonuclease H protein</fullName>
    </submittedName>
</protein>
<dbReference type="AlphaFoldDB" id="A0A371GZC1"/>
<organism evidence="1 2">
    <name type="scientific">Mucuna pruriens</name>
    <name type="common">Velvet bean</name>
    <name type="synonym">Dolichos pruriens</name>
    <dbReference type="NCBI Taxonomy" id="157652"/>
    <lineage>
        <taxon>Eukaryota</taxon>
        <taxon>Viridiplantae</taxon>
        <taxon>Streptophyta</taxon>
        <taxon>Embryophyta</taxon>
        <taxon>Tracheophyta</taxon>
        <taxon>Spermatophyta</taxon>
        <taxon>Magnoliopsida</taxon>
        <taxon>eudicotyledons</taxon>
        <taxon>Gunneridae</taxon>
        <taxon>Pentapetalae</taxon>
        <taxon>rosids</taxon>
        <taxon>fabids</taxon>
        <taxon>Fabales</taxon>
        <taxon>Fabaceae</taxon>
        <taxon>Papilionoideae</taxon>
        <taxon>50 kb inversion clade</taxon>
        <taxon>NPAAA clade</taxon>
        <taxon>indigoferoid/millettioid clade</taxon>
        <taxon>Phaseoleae</taxon>
        <taxon>Mucuna</taxon>
    </lineage>
</organism>
<dbReference type="OrthoDB" id="1436548at2759"/>
<dbReference type="Proteomes" id="UP000257109">
    <property type="component" value="Unassembled WGS sequence"/>
</dbReference>
<accession>A0A371GZC1</accession>
<evidence type="ECO:0000313" key="1">
    <source>
        <dbReference type="EMBL" id="RDX95910.1"/>
    </source>
</evidence>